<dbReference type="GO" id="GO:0016491">
    <property type="term" value="F:oxidoreductase activity"/>
    <property type="evidence" value="ECO:0007669"/>
    <property type="project" value="UniProtKB-KW"/>
</dbReference>
<comment type="similarity">
    <text evidence="2">Belongs to the zinc-containing alcohol dehydrogenase family. Quinone oxidoreductase subfamily.</text>
</comment>
<dbReference type="OrthoDB" id="7482721at2759"/>
<reference evidence="9 10" key="1">
    <citation type="journal article" date="2019" name="Nat. Ecol. Evol.">
        <title>Megaphylogeny resolves global patterns of mushroom evolution.</title>
        <authorList>
            <person name="Varga T."/>
            <person name="Krizsan K."/>
            <person name="Foldi C."/>
            <person name="Dima B."/>
            <person name="Sanchez-Garcia M."/>
            <person name="Sanchez-Ramirez S."/>
            <person name="Szollosi G.J."/>
            <person name="Szarkandi J.G."/>
            <person name="Papp V."/>
            <person name="Albert L."/>
            <person name="Andreopoulos W."/>
            <person name="Angelini C."/>
            <person name="Antonin V."/>
            <person name="Barry K.W."/>
            <person name="Bougher N.L."/>
            <person name="Buchanan P."/>
            <person name="Buyck B."/>
            <person name="Bense V."/>
            <person name="Catcheside P."/>
            <person name="Chovatia M."/>
            <person name="Cooper J."/>
            <person name="Damon W."/>
            <person name="Desjardin D."/>
            <person name="Finy P."/>
            <person name="Geml J."/>
            <person name="Haridas S."/>
            <person name="Hughes K."/>
            <person name="Justo A."/>
            <person name="Karasinski D."/>
            <person name="Kautmanova I."/>
            <person name="Kiss B."/>
            <person name="Kocsube S."/>
            <person name="Kotiranta H."/>
            <person name="LaButti K.M."/>
            <person name="Lechner B.E."/>
            <person name="Liimatainen K."/>
            <person name="Lipzen A."/>
            <person name="Lukacs Z."/>
            <person name="Mihaltcheva S."/>
            <person name="Morgado L.N."/>
            <person name="Niskanen T."/>
            <person name="Noordeloos M.E."/>
            <person name="Ohm R.A."/>
            <person name="Ortiz-Santana B."/>
            <person name="Ovrebo C."/>
            <person name="Racz N."/>
            <person name="Riley R."/>
            <person name="Savchenko A."/>
            <person name="Shiryaev A."/>
            <person name="Soop K."/>
            <person name="Spirin V."/>
            <person name="Szebenyi C."/>
            <person name="Tomsovsky M."/>
            <person name="Tulloss R.E."/>
            <person name="Uehling J."/>
            <person name="Grigoriev I.V."/>
            <person name="Vagvolgyi C."/>
            <person name="Papp T."/>
            <person name="Martin F.M."/>
            <person name="Miettinen O."/>
            <person name="Hibbett D.S."/>
            <person name="Nagy L.G."/>
        </authorList>
    </citation>
    <scope>NUCLEOTIDE SEQUENCE [LARGE SCALE GENOMIC DNA]</scope>
    <source>
        <strain evidence="9 10">CBS 309.79</strain>
    </source>
</reference>
<dbReference type="PANTHER" id="PTHR43981:SF2">
    <property type="entry name" value="ENOYL-[ACYL-CARRIER-PROTEIN] REDUCTASE, MITOCHONDRIAL"/>
    <property type="match status" value="1"/>
</dbReference>
<proteinExistence type="inferred from homology"/>
<protein>
    <recommendedName>
        <fullName evidence="8">Alcohol dehydrogenase-like C-terminal domain-containing protein</fullName>
    </recommendedName>
</protein>
<dbReference type="FunFam" id="3.40.50.720:FF:000112">
    <property type="entry name" value="Enoyl-[acyl-carrier-protein] reductase 1, mitochondrial"/>
    <property type="match status" value="1"/>
</dbReference>
<evidence type="ECO:0000259" key="8">
    <source>
        <dbReference type="Pfam" id="PF00107"/>
    </source>
</evidence>
<evidence type="ECO:0000313" key="9">
    <source>
        <dbReference type="EMBL" id="TFK99461.1"/>
    </source>
</evidence>
<dbReference type="EMBL" id="ML178833">
    <property type="protein sequence ID" value="TFK99461.1"/>
    <property type="molecule type" value="Genomic_DNA"/>
</dbReference>
<evidence type="ECO:0000256" key="6">
    <source>
        <dbReference type="ARBA" id="ARBA00023128"/>
    </source>
</evidence>
<evidence type="ECO:0000313" key="10">
    <source>
        <dbReference type="Proteomes" id="UP000305067"/>
    </source>
</evidence>
<dbReference type="PANTHER" id="PTHR43981">
    <property type="entry name" value="ENOYL-[ACYL-CARRIER-PROTEIN] REDUCTASE, MITOCHONDRIAL"/>
    <property type="match status" value="1"/>
</dbReference>
<name>A0A5C3QCJ1_9AGAR</name>
<gene>
    <name evidence="9" type="ORF">BDV98DRAFT_570987</name>
</gene>
<dbReference type="Pfam" id="PF00107">
    <property type="entry name" value="ADH_zinc_N"/>
    <property type="match status" value="1"/>
</dbReference>
<dbReference type="InterPro" id="IPR036291">
    <property type="entry name" value="NAD(P)-bd_dom_sf"/>
</dbReference>
<comment type="subcellular location">
    <subcellularLocation>
        <location evidence="1">Mitochondrion</location>
    </subcellularLocation>
</comment>
<evidence type="ECO:0000256" key="3">
    <source>
        <dbReference type="ARBA" id="ARBA00022857"/>
    </source>
</evidence>
<keyword evidence="10" id="KW-1185">Reference proteome</keyword>
<evidence type="ECO:0000256" key="7">
    <source>
        <dbReference type="SAM" id="MobiDB-lite"/>
    </source>
</evidence>
<feature type="domain" description="Alcohol dehydrogenase-like C-terminal" evidence="8">
    <location>
        <begin position="71"/>
        <end position="193"/>
    </location>
</feature>
<keyword evidence="6" id="KW-0496">Mitochondrion</keyword>
<dbReference type="Gene3D" id="3.40.50.720">
    <property type="entry name" value="NAD(P)-binding Rossmann-like Domain"/>
    <property type="match status" value="1"/>
</dbReference>
<evidence type="ECO:0000256" key="1">
    <source>
        <dbReference type="ARBA" id="ARBA00004173"/>
    </source>
</evidence>
<evidence type="ECO:0000256" key="5">
    <source>
        <dbReference type="ARBA" id="ARBA00023002"/>
    </source>
</evidence>
<dbReference type="GO" id="GO:0005739">
    <property type="term" value="C:mitochondrion"/>
    <property type="evidence" value="ECO:0007669"/>
    <property type="project" value="UniProtKB-SubCell"/>
</dbReference>
<dbReference type="STRING" id="1884261.A0A5C3QCJ1"/>
<keyword evidence="5" id="KW-0560">Oxidoreductase</keyword>
<accession>A0A5C3QCJ1</accession>
<evidence type="ECO:0000256" key="2">
    <source>
        <dbReference type="ARBA" id="ARBA00010371"/>
    </source>
</evidence>
<keyword evidence="4" id="KW-0809">Transit peptide</keyword>
<dbReference type="Gene3D" id="3.90.180.10">
    <property type="entry name" value="Medium-chain alcohol dehydrogenases, catalytic domain"/>
    <property type="match status" value="1"/>
</dbReference>
<dbReference type="AlphaFoldDB" id="A0A5C3QCJ1"/>
<sequence>MTKPQSGTWSTAKNVGEGDVLKVPRPKEGEGLTDVHLATLTVNPPTAYNVLRDFVDLEEGDWVVQNGANSAVGQAVIQVAAARGIKTLNFVRNRDNLSELVKWLEGLGATKVLTYDDLSDKSVRDKIKEWTRGKGIKLGLNCVGGKETSLMARLMGKDAHLVSYGAMSKQPLSFPTSLFIFQNLTSHGFWQARWYQANSREKRQELVNALIDLAREGKLKAPESEILTLEADKSDAAIEKEVREIVKKVSAGRYGKKVLLSIETHESQHGS</sequence>
<organism evidence="9 10">
    <name type="scientific">Pterulicium gracile</name>
    <dbReference type="NCBI Taxonomy" id="1884261"/>
    <lineage>
        <taxon>Eukaryota</taxon>
        <taxon>Fungi</taxon>
        <taxon>Dikarya</taxon>
        <taxon>Basidiomycota</taxon>
        <taxon>Agaricomycotina</taxon>
        <taxon>Agaricomycetes</taxon>
        <taxon>Agaricomycetidae</taxon>
        <taxon>Agaricales</taxon>
        <taxon>Pleurotineae</taxon>
        <taxon>Pterulaceae</taxon>
        <taxon>Pterulicium</taxon>
    </lineage>
</organism>
<dbReference type="CDD" id="cd08290">
    <property type="entry name" value="ETR"/>
    <property type="match status" value="1"/>
</dbReference>
<dbReference type="InterPro" id="IPR013149">
    <property type="entry name" value="ADH-like_C"/>
</dbReference>
<dbReference type="Proteomes" id="UP000305067">
    <property type="component" value="Unassembled WGS sequence"/>
</dbReference>
<feature type="region of interest" description="Disordered" evidence="7">
    <location>
        <begin position="1"/>
        <end position="27"/>
    </location>
</feature>
<evidence type="ECO:0000256" key="4">
    <source>
        <dbReference type="ARBA" id="ARBA00022946"/>
    </source>
</evidence>
<dbReference type="SUPFAM" id="SSF51735">
    <property type="entry name" value="NAD(P)-binding Rossmann-fold domains"/>
    <property type="match status" value="1"/>
</dbReference>
<keyword evidence="3" id="KW-0521">NADP</keyword>
<feature type="compositionally biased region" description="Polar residues" evidence="7">
    <location>
        <begin position="1"/>
        <end position="13"/>
    </location>
</feature>
<dbReference type="GO" id="GO:0006631">
    <property type="term" value="P:fatty acid metabolic process"/>
    <property type="evidence" value="ECO:0007669"/>
    <property type="project" value="TreeGrafter"/>
</dbReference>
<dbReference type="InterPro" id="IPR051034">
    <property type="entry name" value="Mito_Enoyl-ACP_Reductase"/>
</dbReference>